<sequence length="163" mass="18665">MVAFLAQYDNQLNFFAKLLVECIVTLYKYTVTINASMSSICCKGIETRPCTGCGKYICPAGGHAEMYTYTDRKGKWGEYCYSCYERIERGDTIDDLEKVPRKILKDIEEQIDDKNIVNKIRAIFAHRGIRAKVKKDYSSDEDSSDEGSSDEELSDEETSSFYY</sequence>
<evidence type="ECO:0000313" key="2">
    <source>
        <dbReference type="EMBL" id="QYA18405.1"/>
    </source>
</evidence>
<evidence type="ECO:0000256" key="1">
    <source>
        <dbReference type="SAM" id="MobiDB-lite"/>
    </source>
</evidence>
<protein>
    <submittedName>
        <fullName evidence="2">Uncharacterized protein</fullName>
    </submittedName>
</protein>
<organism evidence="2">
    <name type="scientific">Clandestinovirus</name>
    <dbReference type="NCBI Taxonomy" id="2831644"/>
    <lineage>
        <taxon>Viruses</taxon>
    </lineage>
</organism>
<feature type="compositionally biased region" description="Acidic residues" evidence="1">
    <location>
        <begin position="139"/>
        <end position="163"/>
    </location>
</feature>
<reference evidence="2" key="1">
    <citation type="submission" date="2021-06" db="EMBL/GenBank/DDBJ databases">
        <authorList>
            <person name="Rolland C."/>
        </authorList>
    </citation>
    <scope>NUCLEOTIDE SEQUENCE</scope>
    <source>
        <strain evidence="2">347.936635</strain>
    </source>
</reference>
<proteinExistence type="predicted"/>
<gene>
    <name evidence="2" type="ORF">KOM_12_135</name>
</gene>
<name>A0A8F8KSQ7_9VIRU</name>
<dbReference type="EMBL" id="MZ420154">
    <property type="protein sequence ID" value="QYA18405.1"/>
    <property type="molecule type" value="Genomic_DNA"/>
</dbReference>
<feature type="region of interest" description="Disordered" evidence="1">
    <location>
        <begin position="133"/>
        <end position="163"/>
    </location>
</feature>
<accession>A0A8F8KSQ7</accession>